<dbReference type="Gene3D" id="3.60.15.10">
    <property type="entry name" value="Ribonuclease Z/Hydroxyacylglutathione hydrolase-like"/>
    <property type="match status" value="1"/>
</dbReference>
<keyword evidence="2" id="KW-1185">Reference proteome</keyword>
<dbReference type="SUPFAM" id="SSF56281">
    <property type="entry name" value="Metallo-hydrolase/oxidoreductase"/>
    <property type="match status" value="1"/>
</dbReference>
<dbReference type="EMBL" id="BA000039">
    <property type="protein sequence ID" value="BAC09985.1"/>
    <property type="molecule type" value="Genomic_DNA"/>
</dbReference>
<evidence type="ECO:0000313" key="2">
    <source>
        <dbReference type="Proteomes" id="UP000000440"/>
    </source>
</evidence>
<dbReference type="AlphaFoldDB" id="Q8DG90"/>
<sequence>MQLTWLESNTWLWELGNTRVLVDPWFVGPLTFGKTPWLFQAERSRPCALPSNVDVLLLSQGLPDHCHEPTLRACDRALPVIASPSAANVARSLGFETVISLSPHQTHTYRDLTIQATKGASIGPTQQENGYILHWGTQSLYYEPHGCHDPWLRTCGKVDVVITPLLEVCLPVVGAILKGGNVALELGQWLQPKVMITTAGNGTLRLQGWLPRLLSVKGTLEELQGSFQRLGLSTRLVEPVAYTPLVLLAEA</sequence>
<dbReference type="KEGG" id="tel:tlr2433"/>
<dbReference type="PANTHER" id="PTHR36142:SF2">
    <property type="entry name" value="METALLO-HYDROLASE_OXIDOREDUCTASE SUPERFAMILY PROTEIN"/>
    <property type="match status" value="1"/>
</dbReference>
<dbReference type="Pfam" id="PF13483">
    <property type="entry name" value="Lactamase_B_3"/>
    <property type="match status" value="1"/>
</dbReference>
<dbReference type="eggNOG" id="COG2220">
    <property type="taxonomic scope" value="Bacteria"/>
</dbReference>
<dbReference type="EnsemblBacteria" id="BAC09985">
    <property type="protein sequence ID" value="BAC09985"/>
    <property type="gene ID" value="BAC09985"/>
</dbReference>
<dbReference type="InterPro" id="IPR036866">
    <property type="entry name" value="RibonucZ/Hydroxyglut_hydro"/>
</dbReference>
<evidence type="ECO:0000313" key="1">
    <source>
        <dbReference type="EMBL" id="BAC09985.1"/>
    </source>
</evidence>
<proteinExistence type="predicted"/>
<reference evidence="1 2" key="1">
    <citation type="journal article" date="2002" name="DNA Res.">
        <title>Complete genome structure of the thermophilic cyanobacterium Thermosynechococcus elongatus BP-1.</title>
        <authorList>
            <person name="Nakamura Y."/>
            <person name="Kaneko T."/>
            <person name="Sato S."/>
            <person name="Ikeuchi M."/>
            <person name="Katoh H."/>
            <person name="Sasamoto S."/>
            <person name="Watanabe A."/>
            <person name="Iriguchi M."/>
            <person name="Kawashima K."/>
            <person name="Kimura T."/>
            <person name="Kishida Y."/>
            <person name="Kiyokawa C."/>
            <person name="Kohara M."/>
            <person name="Matsumoto M."/>
            <person name="Matsuno A."/>
            <person name="Nakazaki N."/>
            <person name="Shimpo S."/>
            <person name="Sugimoto M."/>
            <person name="Takeuchi C."/>
            <person name="Yamada M."/>
            <person name="Tabata S."/>
        </authorList>
    </citation>
    <scope>NUCLEOTIDE SEQUENCE [LARGE SCALE GENOMIC DNA]</scope>
    <source>
        <strain evidence="2">IAM M-273 / NIES-2133 / BP-1</strain>
    </source>
</reference>
<accession>Q8DG90</accession>
<dbReference type="RefSeq" id="WP_011058265.1">
    <property type="nucleotide sequence ID" value="NC_004113.1"/>
</dbReference>
<organism evidence="1 2">
    <name type="scientific">Thermosynechococcus vestitus (strain NIES-2133 / IAM M-273 / BP-1)</name>
    <dbReference type="NCBI Taxonomy" id="197221"/>
    <lineage>
        <taxon>Bacteria</taxon>
        <taxon>Bacillati</taxon>
        <taxon>Cyanobacteriota</taxon>
        <taxon>Cyanophyceae</taxon>
        <taxon>Acaryochloridales</taxon>
        <taxon>Thermosynechococcaceae</taxon>
        <taxon>Thermosynechococcus</taxon>
    </lineage>
</organism>
<dbReference type="Proteomes" id="UP000000440">
    <property type="component" value="Chromosome"/>
</dbReference>
<dbReference type="PANTHER" id="PTHR36142">
    <property type="entry name" value="METALLO-HYDROLASE/OXIDOREDUCTASE SUPERFAMILY PROTEIN"/>
    <property type="match status" value="1"/>
</dbReference>
<protein>
    <submittedName>
        <fullName evidence="1">Tlr2433 protein</fullName>
    </submittedName>
</protein>
<gene>
    <name evidence="1" type="ordered locus">tlr2433</name>
</gene>
<name>Q8DG90_THEVB</name>
<dbReference type="STRING" id="197221.gene:10749054"/>